<dbReference type="AlphaFoldDB" id="A0AAD7TIT4"/>
<dbReference type="Proteomes" id="UP001215151">
    <property type="component" value="Unassembled WGS sequence"/>
</dbReference>
<feature type="compositionally biased region" description="Polar residues" evidence="1">
    <location>
        <begin position="183"/>
        <end position="196"/>
    </location>
</feature>
<reference evidence="2" key="1">
    <citation type="submission" date="2022-11" db="EMBL/GenBank/DDBJ databases">
        <title>Genome Sequence of Cubamyces cubensis.</title>
        <authorList>
            <person name="Buettner E."/>
        </authorList>
    </citation>
    <scope>NUCLEOTIDE SEQUENCE</scope>
    <source>
        <strain evidence="2">MPL-01</strain>
    </source>
</reference>
<proteinExistence type="predicted"/>
<feature type="compositionally biased region" description="Polar residues" evidence="1">
    <location>
        <begin position="75"/>
        <end position="91"/>
    </location>
</feature>
<accession>A0AAD7TIT4</accession>
<sequence length="372" mass="40258">MVSRDSPTGEGQPSRLSPKTTRPPLAPLATLASGLSRSTHSQLARGSSPFELLQARSATTSKKPSPLASRAASKSCPSSRVSNHSNANSDQEAVMAATGLSVDWEDKRENDKASSHEDDAMSSRDEQQVDDLVQPDDNEQSGPDEEGPQQFVSGVQEALHRLDAGRMHRLRSAGLAEEEHFVSTPQTSPSYHSASTHFGRAKEQQAPRRSVAFDGLGPSSMLSVKDSLVADPQPSALRGPAYRQTAWTLPSAGPSAWGPHRTSMAPSITAPISEFQRLLAMIDEQVGSDPTDDLPVNLKLAKLPAPPQYEGKDDADQFEVWLQSLLEYFSTLHLTGKGFDKDCLRLAGNSLGGDAATWFYNTVKFLTREKTH</sequence>
<gene>
    <name evidence="2" type="ORF">ONZ51_g10774</name>
</gene>
<feature type="compositionally biased region" description="Basic and acidic residues" evidence="1">
    <location>
        <begin position="104"/>
        <end position="127"/>
    </location>
</feature>
<evidence type="ECO:0000313" key="3">
    <source>
        <dbReference type="Proteomes" id="UP001215151"/>
    </source>
</evidence>
<feature type="compositionally biased region" description="Polar residues" evidence="1">
    <location>
        <begin position="33"/>
        <end position="45"/>
    </location>
</feature>
<dbReference type="EMBL" id="JAPEVG010000450">
    <property type="protein sequence ID" value="KAJ8462638.1"/>
    <property type="molecule type" value="Genomic_DNA"/>
</dbReference>
<feature type="compositionally biased region" description="Acidic residues" evidence="1">
    <location>
        <begin position="133"/>
        <end position="147"/>
    </location>
</feature>
<name>A0AAD7TIT4_9APHY</name>
<feature type="region of interest" description="Disordered" evidence="1">
    <location>
        <begin position="177"/>
        <end position="207"/>
    </location>
</feature>
<feature type="compositionally biased region" description="Polar residues" evidence="1">
    <location>
        <begin position="1"/>
        <end position="20"/>
    </location>
</feature>
<comment type="caution">
    <text evidence="2">The sequence shown here is derived from an EMBL/GenBank/DDBJ whole genome shotgun (WGS) entry which is preliminary data.</text>
</comment>
<organism evidence="2 3">
    <name type="scientific">Trametes cubensis</name>
    <dbReference type="NCBI Taxonomy" id="1111947"/>
    <lineage>
        <taxon>Eukaryota</taxon>
        <taxon>Fungi</taxon>
        <taxon>Dikarya</taxon>
        <taxon>Basidiomycota</taxon>
        <taxon>Agaricomycotina</taxon>
        <taxon>Agaricomycetes</taxon>
        <taxon>Polyporales</taxon>
        <taxon>Polyporaceae</taxon>
        <taxon>Trametes</taxon>
    </lineage>
</organism>
<keyword evidence="3" id="KW-1185">Reference proteome</keyword>
<protein>
    <submittedName>
        <fullName evidence="2">Uncharacterized protein</fullName>
    </submittedName>
</protein>
<evidence type="ECO:0000256" key="1">
    <source>
        <dbReference type="SAM" id="MobiDB-lite"/>
    </source>
</evidence>
<evidence type="ECO:0000313" key="2">
    <source>
        <dbReference type="EMBL" id="KAJ8462638.1"/>
    </source>
</evidence>
<feature type="region of interest" description="Disordered" evidence="1">
    <location>
        <begin position="1"/>
        <end position="149"/>
    </location>
</feature>